<sequence length="131" mass="14476">MSNLTDEQVSGLPQLPEPLEIDWPELHSQGLGCGVEDRNITNRYEAAEYGWQHGVDQAIERVPEDIFTTDQMREYARTALESVSNALYSHLMGGTFDIGEAYLNLKCVGSCPSKDDFLAALLALAAEKEPT</sequence>
<accession>A0A1G7ZQQ8</accession>
<proteinExistence type="predicted"/>
<dbReference type="OrthoDB" id="7219598at2"/>
<dbReference type="AlphaFoldDB" id="A0A1G7ZQQ8"/>
<dbReference type="RefSeq" id="WP_090685782.1">
    <property type="nucleotide sequence ID" value="NZ_FNCJ01000007.1"/>
</dbReference>
<reference evidence="1 2" key="1">
    <citation type="submission" date="2016-10" db="EMBL/GenBank/DDBJ databases">
        <authorList>
            <person name="de Groot N.N."/>
        </authorList>
    </citation>
    <scope>NUCLEOTIDE SEQUENCE [LARGE SCALE GENOMIC DNA]</scope>
    <source>
        <strain evidence="1 2">LMG 2247</strain>
    </source>
</reference>
<gene>
    <name evidence="1" type="ORF">SAMN05216466_107136</name>
</gene>
<protein>
    <submittedName>
        <fullName evidence="1">Uncharacterized protein</fullName>
    </submittedName>
</protein>
<evidence type="ECO:0000313" key="2">
    <source>
        <dbReference type="Proteomes" id="UP000199706"/>
    </source>
</evidence>
<evidence type="ECO:0000313" key="1">
    <source>
        <dbReference type="EMBL" id="SDH11043.1"/>
    </source>
</evidence>
<name>A0A1G7ZQQ8_9BURK</name>
<organism evidence="1 2">
    <name type="scientific">Paraburkholderia phenazinium</name>
    <dbReference type="NCBI Taxonomy" id="60549"/>
    <lineage>
        <taxon>Bacteria</taxon>
        <taxon>Pseudomonadati</taxon>
        <taxon>Pseudomonadota</taxon>
        <taxon>Betaproteobacteria</taxon>
        <taxon>Burkholderiales</taxon>
        <taxon>Burkholderiaceae</taxon>
        <taxon>Paraburkholderia</taxon>
    </lineage>
</organism>
<dbReference type="Proteomes" id="UP000199706">
    <property type="component" value="Unassembled WGS sequence"/>
</dbReference>
<dbReference type="EMBL" id="FNCJ01000007">
    <property type="protein sequence ID" value="SDH11043.1"/>
    <property type="molecule type" value="Genomic_DNA"/>
</dbReference>